<dbReference type="Pfam" id="PF07717">
    <property type="entry name" value="OB_NTP_bind"/>
    <property type="match status" value="1"/>
</dbReference>
<name>D3B4W2_HETP5</name>
<feature type="compositionally biased region" description="Low complexity" evidence="7">
    <location>
        <begin position="507"/>
        <end position="545"/>
    </location>
</feature>
<keyword evidence="4 11" id="KW-0347">Helicase</keyword>
<keyword evidence="2" id="KW-0547">Nucleotide-binding</keyword>
<dbReference type="PROSITE" id="PS51194">
    <property type="entry name" value="HELICASE_CTER"/>
    <property type="match status" value="1"/>
</dbReference>
<feature type="compositionally biased region" description="Basic and acidic residues" evidence="7">
    <location>
        <begin position="54"/>
        <end position="68"/>
    </location>
</feature>
<dbReference type="InterPro" id="IPR056890">
    <property type="entry name" value="UBA_DHX29-like"/>
</dbReference>
<dbReference type="Pfam" id="PF21010">
    <property type="entry name" value="HA2_C"/>
    <property type="match status" value="1"/>
</dbReference>
<dbReference type="Pfam" id="PF00270">
    <property type="entry name" value="DEAD"/>
    <property type="match status" value="1"/>
</dbReference>
<dbReference type="Gene3D" id="1.20.120.1080">
    <property type="match status" value="1"/>
</dbReference>
<dbReference type="Pfam" id="PF00271">
    <property type="entry name" value="Helicase_C"/>
    <property type="match status" value="1"/>
</dbReference>
<dbReference type="GO" id="GO:0005524">
    <property type="term" value="F:ATP binding"/>
    <property type="evidence" value="ECO:0007669"/>
    <property type="project" value="UniProtKB-KW"/>
</dbReference>
<dbReference type="Gene3D" id="3.10.110.10">
    <property type="entry name" value="Ubiquitin Conjugating Enzyme"/>
    <property type="match status" value="1"/>
</dbReference>
<dbReference type="OMA" id="WQRTPMQ"/>
<dbReference type="RefSeq" id="XP_020436475.1">
    <property type="nucleotide sequence ID" value="XM_020574403.1"/>
</dbReference>
<dbReference type="InterPro" id="IPR006575">
    <property type="entry name" value="RWD_dom"/>
</dbReference>
<feature type="region of interest" description="Disordered" evidence="7">
    <location>
        <begin position="507"/>
        <end position="568"/>
    </location>
</feature>
<feature type="compositionally biased region" description="Basic and acidic residues" evidence="7">
    <location>
        <begin position="14"/>
        <end position="33"/>
    </location>
</feature>
<protein>
    <recommendedName>
        <fullName evidence="1">RNA helicase</fullName>
        <ecNumber evidence="1">3.6.4.13</ecNumber>
    </recommendedName>
</protein>
<feature type="compositionally biased region" description="Low complexity" evidence="7">
    <location>
        <begin position="806"/>
        <end position="815"/>
    </location>
</feature>
<dbReference type="InterPro" id="IPR002464">
    <property type="entry name" value="DNA/RNA_helicase_DEAH_CS"/>
</dbReference>
<dbReference type="FunFam" id="1.20.120.1080:FF:000002">
    <property type="entry name" value="Putative ATP-dependent RNA helicase DHX36"/>
    <property type="match status" value="1"/>
</dbReference>
<dbReference type="Pfam" id="PF24899">
    <property type="entry name" value="UBA_DHX29"/>
    <property type="match status" value="1"/>
</dbReference>
<evidence type="ECO:0000313" key="11">
    <source>
        <dbReference type="EMBL" id="EFA84360.1"/>
    </source>
</evidence>
<dbReference type="SUPFAM" id="SSF52540">
    <property type="entry name" value="P-loop containing nucleoside triphosphate hydrolases"/>
    <property type="match status" value="1"/>
</dbReference>
<dbReference type="PROSITE" id="PS50908">
    <property type="entry name" value="RWD"/>
    <property type="match status" value="1"/>
</dbReference>
<dbReference type="FunFam" id="3.40.50.300:FF:000500">
    <property type="entry name" value="ATP-dependent RNA helicase DHX29"/>
    <property type="match status" value="1"/>
</dbReference>
<dbReference type="FunCoup" id="D3B4W2">
    <property type="interactions" value="788"/>
</dbReference>
<dbReference type="Pfam" id="PF05773">
    <property type="entry name" value="RWD"/>
    <property type="match status" value="1"/>
</dbReference>
<evidence type="ECO:0000259" key="8">
    <source>
        <dbReference type="PROSITE" id="PS50908"/>
    </source>
</evidence>
<dbReference type="GO" id="GO:0003724">
    <property type="term" value="F:RNA helicase activity"/>
    <property type="evidence" value="ECO:0007669"/>
    <property type="project" value="UniProtKB-EC"/>
</dbReference>
<dbReference type="GO" id="GO:0003723">
    <property type="term" value="F:RNA binding"/>
    <property type="evidence" value="ECO:0007669"/>
    <property type="project" value="TreeGrafter"/>
</dbReference>
<evidence type="ECO:0000256" key="2">
    <source>
        <dbReference type="ARBA" id="ARBA00022741"/>
    </source>
</evidence>
<dbReference type="EMBL" id="ADBJ01000010">
    <property type="protein sequence ID" value="EFA84360.1"/>
    <property type="molecule type" value="Genomic_DNA"/>
</dbReference>
<dbReference type="SUPFAM" id="SSF54768">
    <property type="entry name" value="dsRNA-binding domain-like"/>
    <property type="match status" value="1"/>
</dbReference>
<dbReference type="Gene3D" id="3.40.50.300">
    <property type="entry name" value="P-loop containing nucleotide triphosphate hydrolases"/>
    <property type="match status" value="2"/>
</dbReference>
<dbReference type="InterPro" id="IPR011709">
    <property type="entry name" value="DEAD-box_helicase_OB_fold"/>
</dbReference>
<dbReference type="Pfam" id="PF24385">
    <property type="entry name" value="DSRM_DHX29"/>
    <property type="match status" value="1"/>
</dbReference>
<dbReference type="InterPro" id="IPR001650">
    <property type="entry name" value="Helicase_C-like"/>
</dbReference>
<keyword evidence="5" id="KW-0067">ATP-binding</keyword>
<dbReference type="Gene3D" id="3.30.160.20">
    <property type="match status" value="1"/>
</dbReference>
<sequence length="1417" mass="159080">MAKGSSSSSSSSAGKDDKSKKDEKSTSKKEDKPSGSSGSGKKPVDSKSSATAADSKDKKSSKDKDKDNQQPIQSNEPQKPRWTGKVPVQYLNEYCQKQHMERPAYNEAKAFKSAKGELQFRSKAKKKVITEKSYMPPHSSPTMQEARSYAALVALFDLCGNTNIYKLFPPEYTPFWLQMADDSKVAAAEQERLDKVAAAEAEKAKEKEPTHTQQIPSINMSEEAIRIVHSLVRQMNLKLEENDNNSGSDSVDVNMNELNEKEHSVLASTLTSLGFTESSINSAFNKVKDVSSLTNLISWLCLNVPEDQLPITFRPKNIGIQKKTATSTTTNQTTTSTTKITTNHSPEVISVINQLQLYGWMEEEISQSLQSQVNNDSLFHRAYYKLTGYDLQVDGGEQQQDGDGDEDVKSDEQQAIQSIYETFTVKSDNQFNIKLDLGELDIIFPKIARYPLNPPVLLFKPKDKSLQPKTRHLLTELINQCKQSLSQPMLFTIIAFIDSNGQDILKNSNSNRNSNNNMSNNNNNNNNNNILDSISITNSNNNSNKVIKKHNNDRRNQQSIANNDKENNDLRSHFNTIIKSEKNKPILKVRESLPVFAKKKQFIEMLSANQVMVVTGETGSGKSTQIPQYILEDMVTRGIGSQCNIVCSQPRRISAIGVADRVSAEWYGGDKQQLGSMVGYQIRNESKRSAATRLCFVTTGILLRMMLDSRPLENVSHIIIDEVHERSMDNDFLLIILKQLLRRRPNLKLILMSATLDAKLIANYFGIGESAIFSIAGFTYPVQNVYLEDSIKLTQYKPTNYKRLQQQKQQQQQQDDQQDKESTTTSTSTTSTSTTTSTSGSFDVNNVLEAMDAKMDQKRINHDYIQHLICYLVRKEVKAGKSILVFVPGFSDILQIINGLNGSADSNLMWLLPLHSSLTPKDQQRVFERAPASKTKIIVATNIAETSITIDDIGIVVDTGRVNQMSYNAFTKNSMMSECWIAKASARQRAGRAGRTSAGVCYKLFTKSMEQELAAQETPEILRTPLQQLCLHVKLFQSQSNNPNAKLKPIYDFLAMAIEPPEQQLVQHAVDELKSINALDKNEQLTALGYHLSQLPVDIYIGKMLLFGCIFRCLDPILTIAATLSYKPPFITSSQDKSLRANSKFHFGHQSDHFSFFIAYDHWRKSIREGNEYAFCTENHLSIPTLRTIQDLKFQFIEQLSEIGFLPNGLTSKKISKLQKSNMLDEVSESCGAIYNSFASNSKVIKSVLCAGMYPKIARIDLPAATYTKVAAGAIQNKYDPHSLLLLTKVDKSKQKVFIHPRSVNSNEGEFIAPFLLYHERVQTSRMFMHHTTNISALTLLLFSIGGSIEIDQSFQHILLDKWLKFKATGKILVILKEVRMLLDELLNQKIRDPSFDTSSSVVIDIIIKIVTNEGFI</sequence>
<dbReference type="InterPro" id="IPR056328">
    <property type="entry name" value="DSRM_DHX29"/>
</dbReference>
<reference evidence="11 12" key="1">
    <citation type="journal article" date="2011" name="Genome Res.">
        <title>Phylogeny-wide analysis of social amoeba genomes highlights ancient origins for complex intercellular communication.</title>
        <authorList>
            <person name="Heidel A.J."/>
            <person name="Lawal H.M."/>
            <person name="Felder M."/>
            <person name="Schilde C."/>
            <person name="Helps N.R."/>
            <person name="Tunggal B."/>
            <person name="Rivero F."/>
            <person name="John U."/>
            <person name="Schleicher M."/>
            <person name="Eichinger L."/>
            <person name="Platzer M."/>
            <person name="Noegel A.A."/>
            <person name="Schaap P."/>
            <person name="Gloeckner G."/>
        </authorList>
    </citation>
    <scope>NUCLEOTIDE SEQUENCE [LARGE SCALE GENOMIC DNA]</scope>
    <source>
        <strain evidence="12">ATCC 26659 / Pp 5 / PN500</strain>
    </source>
</reference>
<comment type="caution">
    <text evidence="11">The sequence shown here is derived from an EMBL/GenBank/DDBJ whole genome shotgun (WGS) entry which is preliminary data.</text>
</comment>
<feature type="region of interest" description="Disordered" evidence="7">
    <location>
        <begin position="1"/>
        <end position="85"/>
    </location>
</feature>
<evidence type="ECO:0000313" key="12">
    <source>
        <dbReference type="Proteomes" id="UP000001396"/>
    </source>
</evidence>
<comment type="catalytic activity">
    <reaction evidence="6">
        <text>ATP + H2O = ADP + phosphate + H(+)</text>
        <dbReference type="Rhea" id="RHEA:13065"/>
        <dbReference type="ChEBI" id="CHEBI:15377"/>
        <dbReference type="ChEBI" id="CHEBI:15378"/>
        <dbReference type="ChEBI" id="CHEBI:30616"/>
        <dbReference type="ChEBI" id="CHEBI:43474"/>
        <dbReference type="ChEBI" id="CHEBI:456216"/>
        <dbReference type="EC" id="3.6.4.13"/>
    </reaction>
</comment>
<dbReference type="InterPro" id="IPR048333">
    <property type="entry name" value="HA2_WH"/>
</dbReference>
<dbReference type="InterPro" id="IPR007502">
    <property type="entry name" value="Helicase-assoc_dom"/>
</dbReference>
<feature type="compositionally biased region" description="Low complexity" evidence="7">
    <location>
        <begin position="1"/>
        <end position="13"/>
    </location>
</feature>
<evidence type="ECO:0000256" key="5">
    <source>
        <dbReference type="ARBA" id="ARBA00022840"/>
    </source>
</evidence>
<evidence type="ECO:0000256" key="7">
    <source>
        <dbReference type="SAM" id="MobiDB-lite"/>
    </source>
</evidence>
<proteinExistence type="predicted"/>
<dbReference type="PANTHER" id="PTHR18934">
    <property type="entry name" value="ATP-DEPENDENT RNA HELICASE"/>
    <property type="match status" value="1"/>
</dbReference>
<feature type="domain" description="RWD" evidence="8">
    <location>
        <begin position="411"/>
        <end position="504"/>
    </location>
</feature>
<dbReference type="InterPro" id="IPR027417">
    <property type="entry name" value="P-loop_NTPase"/>
</dbReference>
<evidence type="ECO:0000256" key="6">
    <source>
        <dbReference type="ARBA" id="ARBA00047984"/>
    </source>
</evidence>
<dbReference type="GeneID" id="31358959"/>
<keyword evidence="3" id="KW-0378">Hydrolase</keyword>
<dbReference type="CDD" id="cd00048">
    <property type="entry name" value="DSRM_SF"/>
    <property type="match status" value="1"/>
</dbReference>
<keyword evidence="12" id="KW-1185">Reference proteome</keyword>
<evidence type="ECO:0000256" key="4">
    <source>
        <dbReference type="ARBA" id="ARBA00022806"/>
    </source>
</evidence>
<dbReference type="InterPro" id="IPR016135">
    <property type="entry name" value="UBQ-conjugating_enzyme/RWD"/>
</dbReference>
<feature type="compositionally biased region" description="Low complexity" evidence="7">
    <location>
        <begin position="34"/>
        <end position="53"/>
    </location>
</feature>
<organism evidence="11 12">
    <name type="scientific">Heterostelium pallidum (strain ATCC 26659 / Pp 5 / PN500)</name>
    <name type="common">Cellular slime mold</name>
    <name type="synonym">Polysphondylium pallidum</name>
    <dbReference type="NCBI Taxonomy" id="670386"/>
    <lineage>
        <taxon>Eukaryota</taxon>
        <taxon>Amoebozoa</taxon>
        <taxon>Evosea</taxon>
        <taxon>Eumycetozoa</taxon>
        <taxon>Dictyostelia</taxon>
        <taxon>Acytosteliales</taxon>
        <taxon>Acytosteliaceae</taxon>
        <taxon>Heterostelium</taxon>
    </lineage>
</organism>
<gene>
    <name evidence="11" type="primary">dhx57</name>
    <name evidence="11" type="ORF">PPL_03438</name>
</gene>
<evidence type="ECO:0000256" key="1">
    <source>
        <dbReference type="ARBA" id="ARBA00012552"/>
    </source>
</evidence>
<dbReference type="GO" id="GO:0016787">
    <property type="term" value="F:hydrolase activity"/>
    <property type="evidence" value="ECO:0007669"/>
    <property type="project" value="UniProtKB-KW"/>
</dbReference>
<dbReference type="EC" id="3.6.4.13" evidence="1"/>
<dbReference type="InterPro" id="IPR014001">
    <property type="entry name" value="Helicase_ATP-bd"/>
</dbReference>
<dbReference type="SMART" id="SM00490">
    <property type="entry name" value="HELICc"/>
    <property type="match status" value="1"/>
</dbReference>
<dbReference type="PANTHER" id="PTHR18934:SF145">
    <property type="entry name" value="ATP-DEPENDENT RNA HELICASE DHX57-RELATED"/>
    <property type="match status" value="1"/>
</dbReference>
<feature type="domain" description="Helicase ATP-binding" evidence="9">
    <location>
        <begin position="603"/>
        <end position="774"/>
    </location>
</feature>
<feature type="region of interest" description="Disordered" evidence="7">
    <location>
        <begin position="803"/>
        <end position="839"/>
    </location>
</feature>
<dbReference type="STRING" id="670386.D3B4W2"/>
<dbReference type="CDD" id="cd17917">
    <property type="entry name" value="DEXHc_RHA-like"/>
    <property type="match status" value="1"/>
</dbReference>
<dbReference type="Pfam" id="PF26026">
    <property type="entry name" value="RNA_hel_CTD"/>
    <property type="match status" value="1"/>
</dbReference>
<evidence type="ECO:0000259" key="10">
    <source>
        <dbReference type="PROSITE" id="PS51194"/>
    </source>
</evidence>
<dbReference type="CDD" id="cd18791">
    <property type="entry name" value="SF2_C_RHA"/>
    <property type="match status" value="1"/>
</dbReference>
<dbReference type="InterPro" id="IPR059023">
    <property type="entry name" value="RNA_hel_CTD"/>
</dbReference>
<dbReference type="Proteomes" id="UP000001396">
    <property type="component" value="Unassembled WGS sequence"/>
</dbReference>
<accession>D3B4W2</accession>
<dbReference type="SMART" id="SM00847">
    <property type="entry name" value="HA2"/>
    <property type="match status" value="1"/>
</dbReference>
<dbReference type="SMART" id="SM00487">
    <property type="entry name" value="DEXDc"/>
    <property type="match status" value="1"/>
</dbReference>
<dbReference type="InParanoid" id="D3B4W2"/>
<dbReference type="SUPFAM" id="SSF54495">
    <property type="entry name" value="UBC-like"/>
    <property type="match status" value="1"/>
</dbReference>
<feature type="compositionally biased region" description="Low complexity" evidence="7">
    <location>
        <begin position="823"/>
        <end position="839"/>
    </location>
</feature>
<feature type="domain" description="Helicase C-terminal" evidence="10">
    <location>
        <begin position="864"/>
        <end position="1037"/>
    </location>
</feature>
<dbReference type="PROSITE" id="PS51192">
    <property type="entry name" value="HELICASE_ATP_BIND_1"/>
    <property type="match status" value="1"/>
</dbReference>
<evidence type="ECO:0000256" key="3">
    <source>
        <dbReference type="ARBA" id="ARBA00022801"/>
    </source>
</evidence>
<dbReference type="Pfam" id="PF04408">
    <property type="entry name" value="WHD_HA2"/>
    <property type="match status" value="1"/>
</dbReference>
<evidence type="ECO:0000259" key="9">
    <source>
        <dbReference type="PROSITE" id="PS51192"/>
    </source>
</evidence>
<dbReference type="InterPro" id="IPR011545">
    <property type="entry name" value="DEAD/DEAH_box_helicase_dom"/>
</dbReference>
<dbReference type="PROSITE" id="PS00690">
    <property type="entry name" value="DEAH_ATP_HELICASE"/>
    <property type="match status" value="1"/>
</dbReference>